<dbReference type="FunFam" id="1.25.40.10:FF:000158">
    <property type="entry name" value="pentatricopeptide repeat-containing protein At2g33680"/>
    <property type="match status" value="1"/>
</dbReference>
<dbReference type="PANTHER" id="PTHR47926:SF475">
    <property type="entry name" value="DYW DOMAIN-CONTAINING PROTEIN"/>
    <property type="match status" value="1"/>
</dbReference>
<dbReference type="NCBIfam" id="TIGR00756">
    <property type="entry name" value="PPR"/>
    <property type="match status" value="1"/>
</dbReference>
<proteinExistence type="predicted"/>
<feature type="repeat" description="PPR" evidence="3">
    <location>
        <begin position="115"/>
        <end position="149"/>
    </location>
</feature>
<evidence type="ECO:0000256" key="3">
    <source>
        <dbReference type="PROSITE-ProRule" id="PRU00708"/>
    </source>
</evidence>
<comment type="caution">
    <text evidence="4">The sequence shown here is derived from an EMBL/GenBank/DDBJ whole genome shotgun (WGS) entry which is preliminary data.</text>
</comment>
<dbReference type="InterPro" id="IPR011990">
    <property type="entry name" value="TPR-like_helical_dom_sf"/>
</dbReference>
<keyword evidence="1" id="KW-0677">Repeat</keyword>
<organism evidence="4 5">
    <name type="scientific">Lolium multiflorum</name>
    <name type="common">Italian ryegrass</name>
    <name type="synonym">Lolium perenne subsp. multiflorum</name>
    <dbReference type="NCBI Taxonomy" id="4521"/>
    <lineage>
        <taxon>Eukaryota</taxon>
        <taxon>Viridiplantae</taxon>
        <taxon>Streptophyta</taxon>
        <taxon>Embryophyta</taxon>
        <taxon>Tracheophyta</taxon>
        <taxon>Spermatophyta</taxon>
        <taxon>Magnoliopsida</taxon>
        <taxon>Liliopsida</taxon>
        <taxon>Poales</taxon>
        <taxon>Poaceae</taxon>
        <taxon>BOP clade</taxon>
        <taxon>Pooideae</taxon>
        <taxon>Poodae</taxon>
        <taxon>Poeae</taxon>
        <taxon>Poeae Chloroplast Group 2 (Poeae type)</taxon>
        <taxon>Loliodinae</taxon>
        <taxon>Loliinae</taxon>
        <taxon>Lolium</taxon>
    </lineage>
</organism>
<dbReference type="InterPro" id="IPR002885">
    <property type="entry name" value="PPR_rpt"/>
</dbReference>
<dbReference type="Proteomes" id="UP001231189">
    <property type="component" value="Unassembled WGS sequence"/>
</dbReference>
<evidence type="ECO:0000313" key="4">
    <source>
        <dbReference type="EMBL" id="KAK1662986.1"/>
    </source>
</evidence>
<dbReference type="Pfam" id="PF01535">
    <property type="entry name" value="PPR"/>
    <property type="match status" value="2"/>
</dbReference>
<dbReference type="AlphaFoldDB" id="A0AAD8SRC5"/>
<dbReference type="PROSITE" id="PS51375">
    <property type="entry name" value="PPR"/>
    <property type="match status" value="1"/>
</dbReference>
<evidence type="ECO:0000256" key="2">
    <source>
        <dbReference type="ARBA" id="ARBA00022946"/>
    </source>
</evidence>
<evidence type="ECO:0008006" key="6">
    <source>
        <dbReference type="Google" id="ProtNLM"/>
    </source>
</evidence>
<keyword evidence="5" id="KW-1185">Reference proteome</keyword>
<dbReference type="Pfam" id="PF20431">
    <property type="entry name" value="E_motif"/>
    <property type="match status" value="1"/>
</dbReference>
<accession>A0AAD8SRC5</accession>
<dbReference type="Gene3D" id="1.25.40.10">
    <property type="entry name" value="Tetratricopeptide repeat domain"/>
    <property type="match status" value="1"/>
</dbReference>
<sequence length="173" mass="19685">MFEGMLHYGFKPDSVTFLSVLSACSHNGLAEECMKYFELMEHEYGISPWKEHYSCVIDTLGRVGRFDKVQKMLSEMPFGDDTIIWSSILHSCRIHGNQDLARVAAEKLFSIGATDATPHVILSNIYAKAGKWEDAARVKKAMRDRGLRKELSYSWVNSNKKSIAFLRMTNPTQ</sequence>
<dbReference type="PANTHER" id="PTHR47926">
    <property type="entry name" value="PENTATRICOPEPTIDE REPEAT-CONTAINING PROTEIN"/>
    <property type="match status" value="1"/>
</dbReference>
<dbReference type="InterPro" id="IPR046960">
    <property type="entry name" value="PPR_At4g14850-like_plant"/>
</dbReference>
<name>A0AAD8SRC5_LOLMU</name>
<evidence type="ECO:0000256" key="1">
    <source>
        <dbReference type="ARBA" id="ARBA00022737"/>
    </source>
</evidence>
<protein>
    <recommendedName>
        <fullName evidence="6">Pentatricopeptide repeat-containing protein</fullName>
    </recommendedName>
</protein>
<keyword evidence="2" id="KW-0809">Transit peptide</keyword>
<dbReference type="EMBL" id="JAUUTY010000003">
    <property type="protein sequence ID" value="KAK1662986.1"/>
    <property type="molecule type" value="Genomic_DNA"/>
</dbReference>
<dbReference type="GO" id="GO:0009451">
    <property type="term" value="P:RNA modification"/>
    <property type="evidence" value="ECO:0007669"/>
    <property type="project" value="InterPro"/>
</dbReference>
<evidence type="ECO:0000313" key="5">
    <source>
        <dbReference type="Proteomes" id="UP001231189"/>
    </source>
</evidence>
<dbReference type="GO" id="GO:0099402">
    <property type="term" value="P:plant organ development"/>
    <property type="evidence" value="ECO:0007669"/>
    <property type="project" value="UniProtKB-ARBA"/>
</dbReference>
<dbReference type="InterPro" id="IPR046848">
    <property type="entry name" value="E_motif"/>
</dbReference>
<reference evidence="4" key="1">
    <citation type="submission" date="2023-07" db="EMBL/GenBank/DDBJ databases">
        <title>A chromosome-level genome assembly of Lolium multiflorum.</title>
        <authorList>
            <person name="Chen Y."/>
            <person name="Copetti D."/>
            <person name="Kolliker R."/>
            <person name="Studer B."/>
        </authorList>
    </citation>
    <scope>NUCLEOTIDE SEQUENCE</scope>
    <source>
        <strain evidence="4">02402/16</strain>
        <tissue evidence="4">Leaf</tissue>
    </source>
</reference>
<dbReference type="GO" id="GO:0003723">
    <property type="term" value="F:RNA binding"/>
    <property type="evidence" value="ECO:0007669"/>
    <property type="project" value="InterPro"/>
</dbReference>
<gene>
    <name evidence="4" type="ORF">QYE76_051145</name>
</gene>